<evidence type="ECO:0000256" key="15">
    <source>
        <dbReference type="ARBA" id="ARBA00023242"/>
    </source>
</evidence>
<keyword evidence="12 18" id="KW-0472">Membrane</keyword>
<dbReference type="Gene3D" id="3.40.50.410">
    <property type="entry name" value="von Willebrand factor, type A domain"/>
    <property type="match status" value="1"/>
</dbReference>
<dbReference type="Proteomes" id="UP001244341">
    <property type="component" value="Chromosome 6b"/>
</dbReference>
<protein>
    <recommendedName>
        <fullName evidence="16">General transcription and DNA repair factor IIH subunit TFB4</fullName>
    </recommendedName>
    <alternativeName>
        <fullName evidence="16">RNA polymerase II transcription factor B subunit 4</fullName>
    </alternativeName>
</protein>
<evidence type="ECO:0000313" key="20">
    <source>
        <dbReference type="Proteomes" id="UP001244341"/>
    </source>
</evidence>
<comment type="similarity">
    <text evidence="3 16">Belongs to the TFB4 family.</text>
</comment>
<comment type="function">
    <text evidence="16">Component of the general transcription and DNA repair factor IIH (TFIIH) core complex, which is involved in general and transcription-coupled nucleotide excision repair (NER) of damaged DNA and, when complexed to CAK, in RNA transcription by RNA polymerase II. In NER, TFIIH acts by opening DNA around the lesion to allow the excision of the damaged oligonucleotide and its replacement by a new DNA fragment. In transcription, TFIIH has an essential role in transcription initiation. When the pre-initiation complex (PIC) has been established, TFIIH is required for promoter opening and promoter escape. Phosphorylation of the C-terminal tail (CTD) of the largest subunit of RNA polymerase II by the kinase module CAK controls the initiation of transcription.</text>
</comment>
<feature type="compositionally biased region" description="Gly residues" evidence="17">
    <location>
        <begin position="249"/>
        <end position="273"/>
    </location>
</feature>
<evidence type="ECO:0000256" key="13">
    <source>
        <dbReference type="ARBA" id="ARBA00023163"/>
    </source>
</evidence>
<organism evidence="19 20">
    <name type="scientific">Tetradesmus obliquus</name>
    <name type="common">Green alga</name>
    <name type="synonym">Acutodesmus obliquus</name>
    <dbReference type="NCBI Taxonomy" id="3088"/>
    <lineage>
        <taxon>Eukaryota</taxon>
        <taxon>Viridiplantae</taxon>
        <taxon>Chlorophyta</taxon>
        <taxon>core chlorophytes</taxon>
        <taxon>Chlorophyceae</taxon>
        <taxon>CS clade</taxon>
        <taxon>Sphaeropleales</taxon>
        <taxon>Scenedesmaceae</taxon>
        <taxon>Tetradesmus</taxon>
    </lineage>
</organism>
<evidence type="ECO:0000256" key="18">
    <source>
        <dbReference type="SAM" id="Phobius"/>
    </source>
</evidence>
<evidence type="ECO:0000256" key="9">
    <source>
        <dbReference type="ARBA" id="ARBA00022833"/>
    </source>
</evidence>
<comment type="similarity">
    <text evidence="4">Belongs to the peroxisomal membrane protein PXMP2/4 family.</text>
</comment>
<dbReference type="Pfam" id="PF03850">
    <property type="entry name" value="Tfb4"/>
    <property type="match status" value="1"/>
</dbReference>
<keyword evidence="5 18" id="KW-0812">Transmembrane</keyword>
<evidence type="ECO:0000256" key="4">
    <source>
        <dbReference type="ARBA" id="ARBA00006824"/>
    </source>
</evidence>
<name>A0ABY8U4U3_TETOB</name>
<keyword evidence="7 16" id="KW-0227">DNA damage</keyword>
<dbReference type="InterPro" id="IPR004600">
    <property type="entry name" value="TFIIH_Tfb4/GTF2H3"/>
</dbReference>
<keyword evidence="14 16" id="KW-0234">DNA repair</keyword>
<evidence type="ECO:0000256" key="16">
    <source>
        <dbReference type="RuleBase" id="RU368090"/>
    </source>
</evidence>
<evidence type="ECO:0000256" key="12">
    <source>
        <dbReference type="ARBA" id="ARBA00023136"/>
    </source>
</evidence>
<keyword evidence="6 16" id="KW-0479">Metal-binding</keyword>
<sequence>MADADGELLVLLLDTNLLRSDSAAGVPGDVLLQQVLLFLKAHQLLSENNHQCIIALQPNGSPVLYTLSSAAGSAAAMPALVLERVQQLLLETPAAGLQQQPEQQQQQQQQEVALAAGLSRALCYTSRLLPRYAASTRHKAKPRILSLLAGADTPLQYIPVMNCIFAAQHAGVALDACILGAADSAFMQQAAHITGGVYLRPHQPAALLQYLLGVFSADTATRASLNLGIHSSRSSRQHNSSWQVRAEAGAGGGSSGSGGKGKGYSSGGGSSGSGSNSEGGGGLFAAYSSALQQHPLLVKALTTAFLSAIGNLICQVFIEKQDIDKLDWKRINTFTLLGLLWVAPCLHFWYGSLNKIVTLQGNAGALARMACDQLGFAPLFVGSMMAILTALDGKSDKVIDTLKADLPSAIKANWALWVPAQFLNFRFVPAQYQVLFSNVVALAWNVYLSFATRPKTA</sequence>
<evidence type="ECO:0000256" key="14">
    <source>
        <dbReference type="ARBA" id="ARBA00023204"/>
    </source>
</evidence>
<evidence type="ECO:0000256" key="7">
    <source>
        <dbReference type="ARBA" id="ARBA00022763"/>
    </source>
</evidence>
<dbReference type="InterPro" id="IPR007248">
    <property type="entry name" value="Mpv17_PMP22"/>
</dbReference>
<feature type="transmembrane region" description="Helical" evidence="18">
    <location>
        <begin position="330"/>
        <end position="350"/>
    </location>
</feature>
<evidence type="ECO:0000256" key="17">
    <source>
        <dbReference type="SAM" id="MobiDB-lite"/>
    </source>
</evidence>
<reference evidence="19 20" key="1">
    <citation type="submission" date="2023-05" db="EMBL/GenBank/DDBJ databases">
        <title>A 100% complete, gapless, phased diploid assembly of the Scenedesmus obliquus UTEX 3031 genome.</title>
        <authorList>
            <person name="Biondi T.C."/>
            <person name="Hanschen E.R."/>
            <person name="Kwon T."/>
            <person name="Eng W."/>
            <person name="Kruse C.P.S."/>
            <person name="Koehler S.I."/>
            <person name="Kunde Y."/>
            <person name="Gleasner C.D."/>
            <person name="You Mak K.T."/>
            <person name="Polle J."/>
            <person name="Hovde B.T."/>
            <person name="Starkenburg S.R."/>
        </authorList>
    </citation>
    <scope>NUCLEOTIDE SEQUENCE [LARGE SCALE GENOMIC DNA]</scope>
    <source>
        <strain evidence="19 20">DOE0152z</strain>
    </source>
</reference>
<gene>
    <name evidence="19" type="ORF">OEZ85_002111</name>
</gene>
<dbReference type="PANTHER" id="PTHR12831:SF0">
    <property type="entry name" value="GENERAL TRANSCRIPTION FACTOR IIH SUBUNIT 3"/>
    <property type="match status" value="1"/>
</dbReference>
<keyword evidence="8 16" id="KW-0863">Zinc-finger</keyword>
<keyword evidence="10 18" id="KW-1133">Transmembrane helix</keyword>
<feature type="region of interest" description="Disordered" evidence="17">
    <location>
        <begin position="236"/>
        <end position="273"/>
    </location>
</feature>
<evidence type="ECO:0000313" key="19">
    <source>
        <dbReference type="EMBL" id="WIA15471.1"/>
    </source>
</evidence>
<evidence type="ECO:0000256" key="1">
    <source>
        <dbReference type="ARBA" id="ARBA00004123"/>
    </source>
</evidence>
<evidence type="ECO:0000256" key="5">
    <source>
        <dbReference type="ARBA" id="ARBA00022692"/>
    </source>
</evidence>
<accession>A0ABY8U4U3</accession>
<evidence type="ECO:0000256" key="6">
    <source>
        <dbReference type="ARBA" id="ARBA00022723"/>
    </source>
</evidence>
<feature type="transmembrane region" description="Helical" evidence="18">
    <location>
        <begin position="374"/>
        <end position="391"/>
    </location>
</feature>
<dbReference type="EMBL" id="CP126213">
    <property type="protein sequence ID" value="WIA15471.1"/>
    <property type="molecule type" value="Genomic_DNA"/>
</dbReference>
<dbReference type="PANTHER" id="PTHR12831">
    <property type="entry name" value="TRANSCRIPTION INITIATION FACTOR IIH TFIIH , POLYPEPTIDE 3-RELATED"/>
    <property type="match status" value="1"/>
</dbReference>
<keyword evidence="9 16" id="KW-0862">Zinc</keyword>
<comment type="subcellular location">
    <subcellularLocation>
        <location evidence="2">Membrane</location>
        <topology evidence="2">Multi-pass membrane protein</topology>
    </subcellularLocation>
    <subcellularLocation>
        <location evidence="1 16">Nucleus</location>
    </subcellularLocation>
</comment>
<comment type="subunit">
    <text evidence="16">Component of the 7-subunit TFIIH core complex composed of XPB, XPD, TFB1/GTF2H1, GTF2H2/P44, TFB4/GTF2H3, TFB2/GTF2H4 and TFB5/GTF2H5, which is active in NER. The core complex associates with the 3-subunit CDK-activating kinase (CAK) module composed of CYCH1/cyclin H1, CDKD and MAT1/At4g30820 to form the 10-subunit holoenzyme (holo-TFIIH) active in transcription.</text>
</comment>
<keyword evidence="11 16" id="KW-0805">Transcription regulation</keyword>
<keyword evidence="13 16" id="KW-0804">Transcription</keyword>
<proteinExistence type="inferred from homology"/>
<evidence type="ECO:0000256" key="2">
    <source>
        <dbReference type="ARBA" id="ARBA00004141"/>
    </source>
</evidence>
<evidence type="ECO:0000256" key="10">
    <source>
        <dbReference type="ARBA" id="ARBA00022989"/>
    </source>
</evidence>
<dbReference type="InterPro" id="IPR036465">
    <property type="entry name" value="vWFA_dom_sf"/>
</dbReference>
<evidence type="ECO:0000256" key="3">
    <source>
        <dbReference type="ARBA" id="ARBA00005273"/>
    </source>
</evidence>
<evidence type="ECO:0000256" key="11">
    <source>
        <dbReference type="ARBA" id="ARBA00023015"/>
    </source>
</evidence>
<keyword evidence="15 16" id="KW-0539">Nucleus</keyword>
<evidence type="ECO:0000256" key="8">
    <source>
        <dbReference type="ARBA" id="ARBA00022771"/>
    </source>
</evidence>
<keyword evidence="20" id="KW-1185">Reference proteome</keyword>
<dbReference type="Pfam" id="PF04117">
    <property type="entry name" value="Mpv17_PMP22"/>
    <property type="match status" value="1"/>
</dbReference>